<proteinExistence type="predicted"/>
<dbReference type="InParanoid" id="K1QYH2"/>
<name>K1QYH2_MAGGI</name>
<sequence length="71" mass="8492">MVHHHLIHVHYLHHLPYHHNHLHHHKKKKAHNIKKTVITITYSIATSNFPYLHPTFTTFKIKNIIATIVIK</sequence>
<evidence type="ECO:0000313" key="1">
    <source>
        <dbReference type="EMBL" id="EKC42027.1"/>
    </source>
</evidence>
<dbReference type="HOGENOM" id="CLU_2742538_0_0_1"/>
<reference evidence="1" key="1">
    <citation type="journal article" date="2012" name="Nature">
        <title>The oyster genome reveals stress adaptation and complexity of shell formation.</title>
        <authorList>
            <person name="Zhang G."/>
            <person name="Fang X."/>
            <person name="Guo X."/>
            <person name="Li L."/>
            <person name="Luo R."/>
            <person name="Xu F."/>
            <person name="Yang P."/>
            <person name="Zhang L."/>
            <person name="Wang X."/>
            <person name="Qi H."/>
            <person name="Xiong Z."/>
            <person name="Que H."/>
            <person name="Xie Y."/>
            <person name="Holland P.W."/>
            <person name="Paps J."/>
            <person name="Zhu Y."/>
            <person name="Wu F."/>
            <person name="Chen Y."/>
            <person name="Wang J."/>
            <person name="Peng C."/>
            <person name="Meng J."/>
            <person name="Yang L."/>
            <person name="Liu J."/>
            <person name="Wen B."/>
            <person name="Zhang N."/>
            <person name="Huang Z."/>
            <person name="Zhu Q."/>
            <person name="Feng Y."/>
            <person name="Mount A."/>
            <person name="Hedgecock D."/>
            <person name="Xu Z."/>
            <person name="Liu Y."/>
            <person name="Domazet-Loso T."/>
            <person name="Du Y."/>
            <person name="Sun X."/>
            <person name="Zhang S."/>
            <person name="Liu B."/>
            <person name="Cheng P."/>
            <person name="Jiang X."/>
            <person name="Li J."/>
            <person name="Fan D."/>
            <person name="Wang W."/>
            <person name="Fu W."/>
            <person name="Wang T."/>
            <person name="Wang B."/>
            <person name="Zhang J."/>
            <person name="Peng Z."/>
            <person name="Li Y."/>
            <person name="Li N."/>
            <person name="Wang J."/>
            <person name="Chen M."/>
            <person name="He Y."/>
            <person name="Tan F."/>
            <person name="Song X."/>
            <person name="Zheng Q."/>
            <person name="Huang R."/>
            <person name="Yang H."/>
            <person name="Du X."/>
            <person name="Chen L."/>
            <person name="Yang M."/>
            <person name="Gaffney P.M."/>
            <person name="Wang S."/>
            <person name="Luo L."/>
            <person name="She Z."/>
            <person name="Ming Y."/>
            <person name="Huang W."/>
            <person name="Zhang S."/>
            <person name="Huang B."/>
            <person name="Zhang Y."/>
            <person name="Qu T."/>
            <person name="Ni P."/>
            <person name="Miao G."/>
            <person name="Wang J."/>
            <person name="Wang Q."/>
            <person name="Steinberg C.E."/>
            <person name="Wang H."/>
            <person name="Li N."/>
            <person name="Qian L."/>
            <person name="Zhang G."/>
            <person name="Li Y."/>
            <person name="Yang H."/>
            <person name="Liu X."/>
            <person name="Wang J."/>
            <person name="Yin Y."/>
            <person name="Wang J."/>
        </authorList>
    </citation>
    <scope>NUCLEOTIDE SEQUENCE [LARGE SCALE GENOMIC DNA]</scope>
    <source>
        <strain evidence="1">05x7-T-G4-1.051#20</strain>
    </source>
</reference>
<protein>
    <submittedName>
        <fullName evidence="1">Uncharacterized protein</fullName>
    </submittedName>
</protein>
<organism evidence="1">
    <name type="scientific">Magallana gigas</name>
    <name type="common">Pacific oyster</name>
    <name type="synonym">Crassostrea gigas</name>
    <dbReference type="NCBI Taxonomy" id="29159"/>
    <lineage>
        <taxon>Eukaryota</taxon>
        <taxon>Metazoa</taxon>
        <taxon>Spiralia</taxon>
        <taxon>Lophotrochozoa</taxon>
        <taxon>Mollusca</taxon>
        <taxon>Bivalvia</taxon>
        <taxon>Autobranchia</taxon>
        <taxon>Pteriomorphia</taxon>
        <taxon>Ostreida</taxon>
        <taxon>Ostreoidea</taxon>
        <taxon>Ostreidae</taxon>
        <taxon>Magallana</taxon>
    </lineage>
</organism>
<dbReference type="EMBL" id="JH818444">
    <property type="protein sequence ID" value="EKC42027.1"/>
    <property type="molecule type" value="Genomic_DNA"/>
</dbReference>
<dbReference type="AlphaFoldDB" id="K1QYH2"/>
<accession>K1QYH2</accession>
<gene>
    <name evidence="1" type="ORF">CGI_10028213</name>
</gene>